<evidence type="ECO:0000313" key="2">
    <source>
        <dbReference type="EMBL" id="OGD95335.1"/>
    </source>
</evidence>
<dbReference type="AlphaFoldDB" id="A0A1F5GU17"/>
<protein>
    <submittedName>
        <fullName evidence="2">Uncharacterized protein</fullName>
    </submittedName>
</protein>
<keyword evidence="1" id="KW-0812">Transmembrane</keyword>
<sequence>MFIHSYKYYLLSLKKNPELSLIYKIIIILFGLIFIIIGSSSAYFYYSIKKEEPVIKQRQYLEITSGGFYSVTQSFDEILNVFKIAGAKTYFLDTHKESSQSALGFFVSVDDITKTLSKIELIKNNIDYQKSLLNDNQNLEKYISLNAEISDYYNSAQNLSDRLHNDYLFLKTITIALGPEFYLPKLTNDALWETQDEKKIIEYYLRVKTEANTTLSSLSKLNVPLNFENYYQSQLQYLELMVNVSNNIIHTLENQEVKEEDYASKLEQAYQILIGAKRENEVLSQKLFNERNNLYDIKENLNRFAPIKLKQDAVQANIYEFRQALPQTKLDNLPAFFKKLILKYL</sequence>
<name>A0A1F5GU17_9BACT</name>
<proteinExistence type="predicted"/>
<dbReference type="EMBL" id="MFBN01000020">
    <property type="protein sequence ID" value="OGD95335.1"/>
    <property type="molecule type" value="Genomic_DNA"/>
</dbReference>
<organism evidence="2 3">
    <name type="scientific">Candidatus Curtissbacteria bacterium RIFCSPLOWO2_01_FULL_37_9</name>
    <dbReference type="NCBI Taxonomy" id="1797724"/>
    <lineage>
        <taxon>Bacteria</taxon>
        <taxon>Candidatus Curtissiibacteriota</taxon>
    </lineage>
</organism>
<comment type="caution">
    <text evidence="2">The sequence shown here is derived from an EMBL/GenBank/DDBJ whole genome shotgun (WGS) entry which is preliminary data.</text>
</comment>
<reference evidence="2 3" key="1">
    <citation type="journal article" date="2016" name="Nat. Commun.">
        <title>Thousands of microbial genomes shed light on interconnected biogeochemical processes in an aquifer system.</title>
        <authorList>
            <person name="Anantharaman K."/>
            <person name="Brown C.T."/>
            <person name="Hug L.A."/>
            <person name="Sharon I."/>
            <person name="Castelle C.J."/>
            <person name="Probst A.J."/>
            <person name="Thomas B.C."/>
            <person name="Singh A."/>
            <person name="Wilkins M.J."/>
            <person name="Karaoz U."/>
            <person name="Brodie E.L."/>
            <person name="Williams K.H."/>
            <person name="Hubbard S.S."/>
            <person name="Banfield J.F."/>
        </authorList>
    </citation>
    <scope>NUCLEOTIDE SEQUENCE [LARGE SCALE GENOMIC DNA]</scope>
</reference>
<evidence type="ECO:0000313" key="3">
    <source>
        <dbReference type="Proteomes" id="UP000178336"/>
    </source>
</evidence>
<dbReference type="Proteomes" id="UP000178336">
    <property type="component" value="Unassembled WGS sequence"/>
</dbReference>
<feature type="transmembrane region" description="Helical" evidence="1">
    <location>
        <begin position="21"/>
        <end position="46"/>
    </location>
</feature>
<dbReference type="STRING" id="1797724.A3A48_01925"/>
<keyword evidence="1" id="KW-0472">Membrane</keyword>
<evidence type="ECO:0000256" key="1">
    <source>
        <dbReference type="SAM" id="Phobius"/>
    </source>
</evidence>
<gene>
    <name evidence="2" type="ORF">A3A48_01925</name>
</gene>
<accession>A0A1F5GU17</accession>
<keyword evidence="1" id="KW-1133">Transmembrane helix</keyword>